<dbReference type="SUPFAM" id="SSF53850">
    <property type="entry name" value="Periplasmic binding protein-like II"/>
    <property type="match status" value="1"/>
</dbReference>
<dbReference type="AlphaFoldDB" id="I4AGF1"/>
<evidence type="ECO:0000256" key="2">
    <source>
        <dbReference type="ARBA" id="ARBA00022475"/>
    </source>
</evidence>
<dbReference type="PANTHER" id="PTHR30294">
    <property type="entry name" value="MEMBRANE COMPONENT OF ABC TRANSPORTER YHHJ-RELATED"/>
    <property type="match status" value="1"/>
</dbReference>
<evidence type="ECO:0000313" key="9">
    <source>
        <dbReference type="Proteomes" id="UP000006054"/>
    </source>
</evidence>
<keyword evidence="2" id="KW-1003">Cell membrane</keyword>
<reference evidence="9" key="1">
    <citation type="submission" date="2012-06" db="EMBL/GenBank/DDBJ databases">
        <title>The complete genome of Flexibacter litoralis DSM 6794.</title>
        <authorList>
            <person name="Lucas S."/>
            <person name="Copeland A."/>
            <person name="Lapidus A."/>
            <person name="Glavina del Rio T."/>
            <person name="Dalin E."/>
            <person name="Tice H."/>
            <person name="Bruce D."/>
            <person name="Goodwin L."/>
            <person name="Pitluck S."/>
            <person name="Peters L."/>
            <person name="Ovchinnikova G."/>
            <person name="Lu M."/>
            <person name="Kyrpides N."/>
            <person name="Mavromatis K."/>
            <person name="Ivanova N."/>
            <person name="Brettin T."/>
            <person name="Detter J.C."/>
            <person name="Han C."/>
            <person name="Larimer F."/>
            <person name="Land M."/>
            <person name="Hauser L."/>
            <person name="Markowitz V."/>
            <person name="Cheng J.-F."/>
            <person name="Hugenholtz P."/>
            <person name="Woyke T."/>
            <person name="Wu D."/>
            <person name="Spring S."/>
            <person name="Lang E."/>
            <person name="Kopitz M."/>
            <person name="Brambilla E."/>
            <person name="Klenk H.-P."/>
            <person name="Eisen J.A."/>
        </authorList>
    </citation>
    <scope>NUCLEOTIDE SEQUENCE [LARGE SCALE GENOMIC DNA]</scope>
    <source>
        <strain evidence="9">ATCC 23117 / DSM 6794 / NBRC 15988 / NCIMB 1366 / Sio-4</strain>
    </source>
</reference>
<dbReference type="PANTHER" id="PTHR30294:SF29">
    <property type="entry name" value="MULTIDRUG ABC TRANSPORTER PERMEASE YBHS-RELATED"/>
    <property type="match status" value="1"/>
</dbReference>
<evidence type="ECO:0000256" key="1">
    <source>
        <dbReference type="ARBA" id="ARBA00004651"/>
    </source>
</evidence>
<evidence type="ECO:0000256" key="4">
    <source>
        <dbReference type="ARBA" id="ARBA00022989"/>
    </source>
</evidence>
<name>I4AGF1_BERLS</name>
<feature type="transmembrane region" description="Helical" evidence="6">
    <location>
        <begin position="240"/>
        <end position="260"/>
    </location>
</feature>
<sequence length="439" mass="49344" precursor="true">MNKIKIIIEREYLTRVRKKSFIVMSLLAPFLVVALMVVPAWLTSLDSGQKIIQVVDEANLLNGLSEIDNVKLAYPIENNIEEVKENLKEKAKEFDGLLFIPKTISSENTDGILLFADKNISIQLEKKIEREIAKNLEEKKLVKLGMNPVLIKDAKTKVKLMVTPLYSEESRTDSTVASIVAYLSAVMIYFFIFLYGAQVMRGVMEEKTNRIVEVIISSVKPFELMLGKIIGVAFVAFTQFLIWIVLGLVLFFVISSVFSLENNMTQEEAQAIIAQSGGMASQLETTLEVQNVLETVQTLNFPLIIGAFGFYFIMGYLVYGALYGAVGSIVDNQTDTQQFMLPITIPLITAIGIIGLVVNDPDGTVAFWASMFPLTSPIIMMVRIPFEPPLWEVALSMTILFLTFLGTTWIVGRIYRIGILMYGKKPTYREVSKWLFYKA</sequence>
<dbReference type="GO" id="GO:0005886">
    <property type="term" value="C:plasma membrane"/>
    <property type="evidence" value="ECO:0007669"/>
    <property type="project" value="UniProtKB-SubCell"/>
</dbReference>
<dbReference type="eggNOG" id="COG1668">
    <property type="taxonomic scope" value="Bacteria"/>
</dbReference>
<evidence type="ECO:0000256" key="5">
    <source>
        <dbReference type="ARBA" id="ARBA00023136"/>
    </source>
</evidence>
<feature type="transmembrane region" description="Helical" evidence="6">
    <location>
        <begin position="299"/>
        <end position="319"/>
    </location>
</feature>
<evidence type="ECO:0000313" key="8">
    <source>
        <dbReference type="EMBL" id="AFM03036.1"/>
    </source>
</evidence>
<dbReference type="Proteomes" id="UP000006054">
    <property type="component" value="Chromosome"/>
</dbReference>
<dbReference type="OrthoDB" id="9768837at2"/>
<dbReference type="KEGG" id="fli:Fleli_0570"/>
<gene>
    <name evidence="8" type="ordered locus">Fleli_0570</name>
</gene>
<protein>
    <recommendedName>
        <fullName evidence="7">ABC-2 type transporter transmembrane domain-containing protein</fullName>
    </recommendedName>
</protein>
<feature type="transmembrane region" description="Helical" evidence="6">
    <location>
        <begin position="179"/>
        <end position="199"/>
    </location>
</feature>
<dbReference type="HOGENOM" id="CLU_046841_0_0_10"/>
<evidence type="ECO:0000259" key="7">
    <source>
        <dbReference type="Pfam" id="PF12698"/>
    </source>
</evidence>
<accession>I4AGF1</accession>
<keyword evidence="3 6" id="KW-0812">Transmembrane</keyword>
<comment type="subcellular location">
    <subcellularLocation>
        <location evidence="1">Cell membrane</location>
        <topology evidence="1">Multi-pass membrane protein</topology>
    </subcellularLocation>
</comment>
<keyword evidence="4 6" id="KW-1133">Transmembrane helix</keyword>
<dbReference type="InterPro" id="IPR051449">
    <property type="entry name" value="ABC-2_transporter_component"/>
</dbReference>
<proteinExistence type="predicted"/>
<keyword evidence="9" id="KW-1185">Reference proteome</keyword>
<feature type="transmembrane region" description="Helical" evidence="6">
    <location>
        <begin position="21"/>
        <end position="42"/>
    </location>
</feature>
<dbReference type="PATRIC" id="fig|880071.3.peg.536"/>
<evidence type="ECO:0000256" key="3">
    <source>
        <dbReference type="ARBA" id="ARBA00022692"/>
    </source>
</evidence>
<dbReference type="Pfam" id="PF12698">
    <property type="entry name" value="ABC2_membrane_3"/>
    <property type="match status" value="1"/>
</dbReference>
<feature type="domain" description="ABC-2 type transporter transmembrane" evidence="7">
    <location>
        <begin position="19"/>
        <end position="411"/>
    </location>
</feature>
<dbReference type="GO" id="GO:0140359">
    <property type="term" value="F:ABC-type transporter activity"/>
    <property type="evidence" value="ECO:0007669"/>
    <property type="project" value="InterPro"/>
</dbReference>
<evidence type="ECO:0000256" key="6">
    <source>
        <dbReference type="SAM" id="Phobius"/>
    </source>
</evidence>
<keyword evidence="5 6" id="KW-0472">Membrane</keyword>
<feature type="transmembrane region" description="Helical" evidence="6">
    <location>
        <begin position="339"/>
        <end position="358"/>
    </location>
</feature>
<dbReference type="InterPro" id="IPR013525">
    <property type="entry name" value="ABC2_TM"/>
</dbReference>
<dbReference type="RefSeq" id="WP_014796496.1">
    <property type="nucleotide sequence ID" value="NC_018018.1"/>
</dbReference>
<dbReference type="STRING" id="880071.Fleli_0570"/>
<organism evidence="8 9">
    <name type="scientific">Bernardetia litoralis (strain ATCC 23117 / DSM 6794 / NBRC 15988 / NCIMB 1366 / Fx l1 / Sio-4)</name>
    <name type="common">Flexibacter litoralis</name>
    <dbReference type="NCBI Taxonomy" id="880071"/>
    <lineage>
        <taxon>Bacteria</taxon>
        <taxon>Pseudomonadati</taxon>
        <taxon>Bacteroidota</taxon>
        <taxon>Cytophagia</taxon>
        <taxon>Cytophagales</taxon>
        <taxon>Bernardetiaceae</taxon>
        <taxon>Bernardetia</taxon>
    </lineage>
</organism>
<dbReference type="EMBL" id="CP003345">
    <property type="protein sequence ID" value="AFM03036.1"/>
    <property type="molecule type" value="Genomic_DNA"/>
</dbReference>
<feature type="transmembrane region" description="Helical" evidence="6">
    <location>
        <begin position="390"/>
        <end position="415"/>
    </location>
</feature>
<dbReference type="Gene3D" id="3.40.190.10">
    <property type="entry name" value="Periplasmic binding protein-like II"/>
    <property type="match status" value="1"/>
</dbReference>